<dbReference type="Proteomes" id="UP001500897">
    <property type="component" value="Unassembled WGS sequence"/>
</dbReference>
<evidence type="ECO:0000256" key="1">
    <source>
        <dbReference type="SAM" id="MobiDB-lite"/>
    </source>
</evidence>
<keyword evidence="3" id="KW-1185">Reference proteome</keyword>
<feature type="compositionally biased region" description="Polar residues" evidence="1">
    <location>
        <begin position="103"/>
        <end position="112"/>
    </location>
</feature>
<sequence>METTMITKMTSLMTTLAMPSRVSVTGLGLGTAGGNAGALLSEHCLVSDLGNAVGTRVEAGLPRDWAVFVDGISLSDERPTEAPKAVAAEALHGRYAAVIGAGSNKQDQQTSLAEAAARGAEAGRKQAFRGPGPWSERP</sequence>
<organism evidence="2 3">
    <name type="scientific">Kitasatospora saccharophila</name>
    <dbReference type="NCBI Taxonomy" id="407973"/>
    <lineage>
        <taxon>Bacteria</taxon>
        <taxon>Bacillati</taxon>
        <taxon>Actinomycetota</taxon>
        <taxon>Actinomycetes</taxon>
        <taxon>Kitasatosporales</taxon>
        <taxon>Streptomycetaceae</taxon>
        <taxon>Kitasatospora</taxon>
    </lineage>
</organism>
<accession>A0ABN2WTH8</accession>
<dbReference type="EMBL" id="BAAANS010000017">
    <property type="protein sequence ID" value="GAA2098665.1"/>
    <property type="molecule type" value="Genomic_DNA"/>
</dbReference>
<gene>
    <name evidence="2" type="ORF">GCM10009759_29860</name>
</gene>
<name>A0ABN2WTH8_9ACTN</name>
<feature type="region of interest" description="Disordered" evidence="1">
    <location>
        <begin position="102"/>
        <end position="138"/>
    </location>
</feature>
<evidence type="ECO:0000313" key="3">
    <source>
        <dbReference type="Proteomes" id="UP001500897"/>
    </source>
</evidence>
<proteinExistence type="predicted"/>
<protein>
    <submittedName>
        <fullName evidence="2">Uncharacterized protein</fullName>
    </submittedName>
</protein>
<reference evidence="2 3" key="1">
    <citation type="journal article" date="2019" name="Int. J. Syst. Evol. Microbiol.">
        <title>The Global Catalogue of Microorganisms (GCM) 10K type strain sequencing project: providing services to taxonomists for standard genome sequencing and annotation.</title>
        <authorList>
            <consortium name="The Broad Institute Genomics Platform"/>
            <consortium name="The Broad Institute Genome Sequencing Center for Infectious Disease"/>
            <person name="Wu L."/>
            <person name="Ma J."/>
        </authorList>
    </citation>
    <scope>NUCLEOTIDE SEQUENCE [LARGE SCALE GENOMIC DNA]</scope>
    <source>
        <strain evidence="2 3">JCM 14559</strain>
    </source>
</reference>
<dbReference type="RefSeq" id="WP_344552547.1">
    <property type="nucleotide sequence ID" value="NZ_BAAANS010000017.1"/>
</dbReference>
<comment type="caution">
    <text evidence="2">The sequence shown here is derived from an EMBL/GenBank/DDBJ whole genome shotgun (WGS) entry which is preliminary data.</text>
</comment>
<evidence type="ECO:0000313" key="2">
    <source>
        <dbReference type="EMBL" id="GAA2098665.1"/>
    </source>
</evidence>